<dbReference type="InterPro" id="IPR019613">
    <property type="entry name" value="DUF4198"/>
</dbReference>
<sequence>MKKMAIAVGIAALSLSAASQAHFQMIYTPESMLASPATVDMKLVFGHPMENGHVMDMDKPEAFSVTFKGKQTDLLSTLNPITWTGPDNTAKAYQTDYKIRRNGDYIFALTPTPYYEKGEDVYIQQITKRFINKSGMPTGWEAPLGLKTEIVPLNKPYQVLAGSTFSGQLLSEGKPVAGAECEVEFLNTDIDSKANAFSKTNHREAPAAAIVAITDPNGVFTFGIPKAGKWGFACLGSGPDTEYKGKELSQDAVIWIEAKDI</sequence>
<dbReference type="KEGG" id="vta:A1669"/>
<dbReference type="AlphaFoldDB" id="A0A2N8ZCL8"/>
<dbReference type="Pfam" id="PF10670">
    <property type="entry name" value="DUF4198"/>
    <property type="match status" value="1"/>
</dbReference>
<reference evidence="2 3" key="1">
    <citation type="submission" date="2017-10" db="EMBL/GenBank/DDBJ databases">
        <authorList>
            <person name="Banno H."/>
            <person name="Chua N.-H."/>
        </authorList>
    </citation>
    <scope>NUCLEOTIDE SEQUENCE [LARGE SCALE GENOMIC DNA]</scope>
    <source>
        <strain evidence="2">Vibrio tapetis CECT4600</strain>
    </source>
</reference>
<keyword evidence="3" id="KW-1185">Reference proteome</keyword>
<dbReference type="RefSeq" id="WP_102522280.1">
    <property type="nucleotide sequence ID" value="NZ_LT960611.1"/>
</dbReference>
<gene>
    <name evidence="2" type="ORF">VTAP4600_A1669</name>
</gene>
<dbReference type="EMBL" id="LT960611">
    <property type="protein sequence ID" value="SON49648.1"/>
    <property type="molecule type" value="Genomic_DNA"/>
</dbReference>
<proteinExistence type="predicted"/>
<feature type="signal peptide" evidence="1">
    <location>
        <begin position="1"/>
        <end position="23"/>
    </location>
</feature>
<evidence type="ECO:0000313" key="2">
    <source>
        <dbReference type="EMBL" id="SON49648.1"/>
    </source>
</evidence>
<dbReference type="Proteomes" id="UP000235828">
    <property type="component" value="Chromosome A"/>
</dbReference>
<evidence type="ECO:0000313" key="3">
    <source>
        <dbReference type="Proteomes" id="UP000235828"/>
    </source>
</evidence>
<dbReference type="OrthoDB" id="9780723at2"/>
<name>A0A2N8ZCL8_9VIBR</name>
<keyword evidence="1" id="KW-0732">Signal</keyword>
<organism evidence="2 3">
    <name type="scientific">Vibrio tapetis subsp. tapetis</name>
    <dbReference type="NCBI Taxonomy" id="1671868"/>
    <lineage>
        <taxon>Bacteria</taxon>
        <taxon>Pseudomonadati</taxon>
        <taxon>Pseudomonadota</taxon>
        <taxon>Gammaproteobacteria</taxon>
        <taxon>Vibrionales</taxon>
        <taxon>Vibrionaceae</taxon>
        <taxon>Vibrio</taxon>
    </lineage>
</organism>
<protein>
    <recommendedName>
        <fullName evidence="4">ABC-type Co2+ transport system, periplasmic component</fullName>
    </recommendedName>
</protein>
<evidence type="ECO:0000256" key="1">
    <source>
        <dbReference type="SAM" id="SignalP"/>
    </source>
</evidence>
<accession>A0A2N8ZCL8</accession>
<evidence type="ECO:0008006" key="4">
    <source>
        <dbReference type="Google" id="ProtNLM"/>
    </source>
</evidence>
<feature type="chain" id="PRO_5014945157" description="ABC-type Co2+ transport system, periplasmic component" evidence="1">
    <location>
        <begin position="24"/>
        <end position="261"/>
    </location>
</feature>